<evidence type="ECO:0000256" key="4">
    <source>
        <dbReference type="ARBA" id="ARBA00023136"/>
    </source>
</evidence>
<keyword evidence="5 7" id="KW-0456">Lyase</keyword>
<dbReference type="AlphaFoldDB" id="A0A4Q1SKC4"/>
<dbReference type="NCBIfam" id="TIGR00247">
    <property type="entry name" value="endolytic transglycosylase MltG"/>
    <property type="match status" value="1"/>
</dbReference>
<dbReference type="Proteomes" id="UP000290253">
    <property type="component" value="Unassembled WGS sequence"/>
</dbReference>
<dbReference type="EC" id="4.2.2.29" evidence="7"/>
<proteinExistence type="inferred from homology"/>
<evidence type="ECO:0000313" key="9">
    <source>
        <dbReference type="EMBL" id="RXS97740.1"/>
    </source>
</evidence>
<dbReference type="PANTHER" id="PTHR30518">
    <property type="entry name" value="ENDOLYTIC MUREIN TRANSGLYCOSYLASE"/>
    <property type="match status" value="1"/>
</dbReference>
<evidence type="ECO:0000256" key="7">
    <source>
        <dbReference type="HAMAP-Rule" id="MF_02065"/>
    </source>
</evidence>
<organism evidence="9 10">
    <name type="scientific">Silvibacterium dinghuense</name>
    <dbReference type="NCBI Taxonomy" id="1560006"/>
    <lineage>
        <taxon>Bacteria</taxon>
        <taxon>Pseudomonadati</taxon>
        <taxon>Acidobacteriota</taxon>
        <taxon>Terriglobia</taxon>
        <taxon>Terriglobales</taxon>
        <taxon>Acidobacteriaceae</taxon>
        <taxon>Silvibacterium</taxon>
    </lineage>
</organism>
<dbReference type="Gene3D" id="3.30.1490.480">
    <property type="entry name" value="Endolytic murein transglycosylase"/>
    <property type="match status" value="1"/>
</dbReference>
<comment type="function">
    <text evidence="7">Functions as a peptidoglycan terminase that cleaves nascent peptidoglycan strands endolytically to terminate their elongation.</text>
</comment>
<keyword evidence="10" id="KW-1185">Reference proteome</keyword>
<dbReference type="InterPro" id="IPR003770">
    <property type="entry name" value="MLTG-like"/>
</dbReference>
<dbReference type="RefSeq" id="WP_129207519.1">
    <property type="nucleotide sequence ID" value="NZ_BMGU01000001.1"/>
</dbReference>
<dbReference type="GO" id="GO:0008932">
    <property type="term" value="F:lytic endotransglycosylase activity"/>
    <property type="evidence" value="ECO:0007669"/>
    <property type="project" value="UniProtKB-UniRule"/>
</dbReference>
<evidence type="ECO:0000256" key="2">
    <source>
        <dbReference type="ARBA" id="ARBA00022692"/>
    </source>
</evidence>
<dbReference type="PANTHER" id="PTHR30518:SF2">
    <property type="entry name" value="ENDOLYTIC MUREIN TRANSGLYCOSYLASE"/>
    <property type="match status" value="1"/>
</dbReference>
<name>A0A4Q1SKC4_9BACT</name>
<dbReference type="GO" id="GO:0005886">
    <property type="term" value="C:plasma membrane"/>
    <property type="evidence" value="ECO:0007669"/>
    <property type="project" value="UniProtKB-UniRule"/>
</dbReference>
<dbReference type="Gene3D" id="3.30.160.60">
    <property type="entry name" value="Classic Zinc Finger"/>
    <property type="match status" value="1"/>
</dbReference>
<dbReference type="CDD" id="cd08010">
    <property type="entry name" value="MltG_like"/>
    <property type="match status" value="1"/>
</dbReference>
<evidence type="ECO:0000256" key="6">
    <source>
        <dbReference type="ARBA" id="ARBA00023316"/>
    </source>
</evidence>
<comment type="caution">
    <text evidence="9">The sequence shown here is derived from an EMBL/GenBank/DDBJ whole genome shotgun (WGS) entry which is preliminary data.</text>
</comment>
<evidence type="ECO:0000256" key="8">
    <source>
        <dbReference type="SAM" id="Coils"/>
    </source>
</evidence>
<dbReference type="EMBL" id="SDMK01000001">
    <property type="protein sequence ID" value="RXS97740.1"/>
    <property type="molecule type" value="Genomic_DNA"/>
</dbReference>
<dbReference type="GO" id="GO:0009252">
    <property type="term" value="P:peptidoglycan biosynthetic process"/>
    <property type="evidence" value="ECO:0007669"/>
    <property type="project" value="UniProtKB-UniRule"/>
</dbReference>
<comment type="catalytic activity">
    <reaction evidence="7">
        <text>a peptidoglycan chain = a peptidoglycan chain with N-acetyl-1,6-anhydromuramyl-[peptide] at the reducing end + a peptidoglycan chain with N-acetylglucosamine at the non-reducing end.</text>
        <dbReference type="EC" id="4.2.2.29"/>
    </reaction>
</comment>
<keyword evidence="3 7" id="KW-1133">Transmembrane helix</keyword>
<protein>
    <recommendedName>
        <fullName evidence="7">Endolytic murein transglycosylase</fullName>
        <ecNumber evidence="7">4.2.2.29</ecNumber>
    </recommendedName>
    <alternativeName>
        <fullName evidence="7">Peptidoglycan lytic transglycosylase</fullName>
    </alternativeName>
    <alternativeName>
        <fullName evidence="7">Peptidoglycan polymerization terminase</fullName>
    </alternativeName>
</protein>
<gene>
    <name evidence="7 9" type="primary">mltG</name>
    <name evidence="9" type="ORF">ESZ00_07705</name>
</gene>
<evidence type="ECO:0000256" key="5">
    <source>
        <dbReference type="ARBA" id="ARBA00023239"/>
    </source>
</evidence>
<dbReference type="HAMAP" id="MF_02065">
    <property type="entry name" value="MltG"/>
    <property type="match status" value="1"/>
</dbReference>
<keyword evidence="1 7" id="KW-1003">Cell membrane</keyword>
<evidence type="ECO:0000256" key="1">
    <source>
        <dbReference type="ARBA" id="ARBA00022475"/>
    </source>
</evidence>
<feature type="site" description="Important for catalytic activity" evidence="7">
    <location>
        <position position="204"/>
    </location>
</feature>
<keyword evidence="4 7" id="KW-0472">Membrane</keyword>
<keyword evidence="8" id="KW-0175">Coiled coil</keyword>
<dbReference type="Pfam" id="PF02618">
    <property type="entry name" value="YceG"/>
    <property type="match status" value="1"/>
</dbReference>
<dbReference type="OrthoDB" id="9814591at2"/>
<keyword evidence="2 7" id="KW-0812">Transmembrane</keyword>
<comment type="similarity">
    <text evidence="7">Belongs to the transglycosylase MltG family.</text>
</comment>
<dbReference type="GO" id="GO:0071555">
    <property type="term" value="P:cell wall organization"/>
    <property type="evidence" value="ECO:0007669"/>
    <property type="project" value="UniProtKB-KW"/>
</dbReference>
<evidence type="ECO:0000256" key="3">
    <source>
        <dbReference type="ARBA" id="ARBA00022989"/>
    </source>
</evidence>
<evidence type="ECO:0000313" key="10">
    <source>
        <dbReference type="Proteomes" id="UP000290253"/>
    </source>
</evidence>
<sequence length="331" mass="36098">MKRLFFLLVLLLIAVAGWMIFAIKAPAGPASETFVEIAPGTPSMEIATELAQQGVIRNRYAFEALHLKDGGTLKAGEYRFDHPAPMTEVLDRLRRGDVYTISVTIPEGANLFDIASRVEAAHLGTKEEFLAAARNNVSLIADIDPGATSLEGYLFPDTYRFTRKTTSQKMLAAMVHQFRLTAMALGLTGDDLRVVTMASLIERETPIPAERPLVASVFENRLAKGMPLMTDPSVIYAALLDGRYRGTIYASDLAADSPYNTYKHTGLPPGPICNPGAASLKAAMHPAQTDYLYFVAASANPSGVSKFAKTLEEHERNVQAYRKSVREAGSR</sequence>
<keyword evidence="6 7" id="KW-0961">Cell wall biogenesis/degradation</keyword>
<accession>A0A4Q1SKC4</accession>
<reference evidence="9 10" key="1">
    <citation type="journal article" date="2016" name="Int. J. Syst. Evol. Microbiol.">
        <title>Acidipila dinghuensis sp. nov., an acidobacterium isolated from forest soil.</title>
        <authorList>
            <person name="Jiang Y.W."/>
            <person name="Wang J."/>
            <person name="Chen M.H."/>
            <person name="Lv Y.Y."/>
            <person name="Qiu L.H."/>
        </authorList>
    </citation>
    <scope>NUCLEOTIDE SEQUENCE [LARGE SCALE GENOMIC DNA]</scope>
    <source>
        <strain evidence="9 10">DHOF10</strain>
    </source>
</reference>
<feature type="coiled-coil region" evidence="8">
    <location>
        <begin position="304"/>
        <end position="331"/>
    </location>
</feature>